<gene>
    <name evidence="1" type="ORF">GKO46_05830</name>
    <name evidence="2" type="ORF">GKO48_14075</name>
</gene>
<keyword evidence="3" id="KW-1185">Reference proteome</keyword>
<dbReference type="AlphaFoldDB" id="A0AAJ5ZL97"/>
<dbReference type="Proteomes" id="UP001321249">
    <property type="component" value="Unassembled WGS sequence"/>
</dbReference>
<evidence type="ECO:0008006" key="5">
    <source>
        <dbReference type="Google" id="ProtNLM"/>
    </source>
</evidence>
<evidence type="ECO:0000313" key="3">
    <source>
        <dbReference type="Proteomes" id="UP001219901"/>
    </source>
</evidence>
<reference evidence="3" key="3">
    <citation type="submission" date="2023-06" db="EMBL/GenBank/DDBJ databases">
        <title>Pangenomics reveal diversification of enzyme families and niche specialization in globally abundant SAR202 bacteria.</title>
        <authorList>
            <person name="Saw J.H.W."/>
        </authorList>
    </citation>
    <scope>NUCLEOTIDE SEQUENCE [LARGE SCALE GENOMIC DNA]</scope>
    <source>
        <strain evidence="3">JH1073</strain>
    </source>
</reference>
<name>A0AAJ5ZL97_9CHLR</name>
<dbReference type="RefSeq" id="WP_342824144.1">
    <property type="nucleotide sequence ID" value="NZ_CP046146.1"/>
</dbReference>
<sequence length="356" mass="37606">MTNTTRLISDSLELPGALEAIETYFENGWSDGLPVVPPTAEAVTAMLDGANLAPDAILGIEPVKGAVITAEKAAINAVMAGCKPEYMPVVAAAIDAITQPEFNLHGITVSTMGAAIMLVVNGPIADELGINSKTSAFGPGHRANATIGRAIRLIVQNVLGTNSNDGLDKATLGHPGKYSWCVAENEDVLPSKWEPMHVTRGVEEGESAVTVFPGLSATQFGEHEANTPESILDAYAQRLYPLGPNVSEVAIIVCPEHAAYFDNARWKKEQIGRYLFENARKTVSEWTAMGLPSGAQQEQNTKLDPAESDRLVSVLASPESAIPIVVGGSGGAWSAVIPTWSNGARAKIVTRPVKKS</sequence>
<dbReference type="Proteomes" id="UP001219901">
    <property type="component" value="Chromosome"/>
</dbReference>
<organism evidence="2 3">
    <name type="scientific">Candidatus Lucifugimonas marina</name>
    <dbReference type="NCBI Taxonomy" id="3038979"/>
    <lineage>
        <taxon>Bacteria</taxon>
        <taxon>Bacillati</taxon>
        <taxon>Chloroflexota</taxon>
        <taxon>Dehalococcoidia</taxon>
        <taxon>SAR202 cluster</taxon>
        <taxon>Candidatus Lucifugimonadales</taxon>
        <taxon>Candidatus Lucifugimonadaceae</taxon>
        <taxon>Candidatus Lucifugimonas</taxon>
    </lineage>
</organism>
<protein>
    <recommendedName>
        <fullName evidence="5">Thioredoxin</fullName>
    </recommendedName>
</protein>
<reference evidence="2" key="2">
    <citation type="journal article" date="2023" name="Nat. Commun.">
        <title>Cultivation of marine bacteria of the SAR202 clade.</title>
        <authorList>
            <person name="Lim Y."/>
            <person name="Seo J.H."/>
            <person name="Giovannoni S.J."/>
            <person name="Kang I."/>
            <person name="Cho J.C."/>
        </authorList>
    </citation>
    <scope>NUCLEOTIDE SEQUENCE</scope>
    <source>
        <strain evidence="2">JH1073</strain>
    </source>
</reference>
<reference evidence="3 4" key="1">
    <citation type="submission" date="2019-11" db="EMBL/GenBank/DDBJ databases">
        <authorList>
            <person name="Cho J.-C."/>
        </authorList>
    </citation>
    <scope>NUCLEOTIDE SEQUENCE [LARGE SCALE GENOMIC DNA]</scope>
    <source>
        <strain evidence="2 3">JH1073</strain>
        <strain evidence="1 4">JH702</strain>
    </source>
</reference>
<evidence type="ECO:0000313" key="1">
    <source>
        <dbReference type="EMBL" id="MDG0866594.1"/>
    </source>
</evidence>
<dbReference type="EMBL" id="CP046147">
    <property type="protein sequence ID" value="WFG40682.1"/>
    <property type="molecule type" value="Genomic_DNA"/>
</dbReference>
<evidence type="ECO:0000313" key="4">
    <source>
        <dbReference type="Proteomes" id="UP001321249"/>
    </source>
</evidence>
<accession>A0AAJ5ZL97</accession>
<proteinExistence type="predicted"/>
<dbReference type="EMBL" id="WMBE01000002">
    <property type="protein sequence ID" value="MDG0866594.1"/>
    <property type="molecule type" value="Genomic_DNA"/>
</dbReference>
<evidence type="ECO:0000313" key="2">
    <source>
        <dbReference type="EMBL" id="WFG40682.1"/>
    </source>
</evidence>